<dbReference type="NCBIfam" id="TIGR00254">
    <property type="entry name" value="GGDEF"/>
    <property type="match status" value="1"/>
</dbReference>
<dbReference type="InterPro" id="IPR029787">
    <property type="entry name" value="Nucleotide_cyclase"/>
</dbReference>
<dbReference type="InterPro" id="IPR000014">
    <property type="entry name" value="PAS"/>
</dbReference>
<dbReference type="Gene3D" id="3.30.450.20">
    <property type="entry name" value="PAS domain"/>
    <property type="match status" value="1"/>
</dbReference>
<dbReference type="SUPFAM" id="SSF55785">
    <property type="entry name" value="PYP-like sensor domain (PAS domain)"/>
    <property type="match status" value="1"/>
</dbReference>
<feature type="transmembrane region" description="Helical" evidence="1">
    <location>
        <begin position="146"/>
        <end position="163"/>
    </location>
</feature>
<dbReference type="PROSITE" id="PS50883">
    <property type="entry name" value="EAL"/>
    <property type="match status" value="1"/>
</dbReference>
<keyword evidence="1" id="KW-0812">Transmembrane</keyword>
<dbReference type="SMART" id="SM00267">
    <property type="entry name" value="GGDEF"/>
    <property type="match status" value="1"/>
</dbReference>
<dbReference type="PANTHER" id="PTHR44757">
    <property type="entry name" value="DIGUANYLATE CYCLASE DGCP"/>
    <property type="match status" value="1"/>
</dbReference>
<dbReference type="PROSITE" id="PS50887">
    <property type="entry name" value="GGDEF"/>
    <property type="match status" value="1"/>
</dbReference>
<dbReference type="InterPro" id="IPR035919">
    <property type="entry name" value="EAL_sf"/>
</dbReference>
<dbReference type="InterPro" id="IPR043128">
    <property type="entry name" value="Rev_trsase/Diguanyl_cyclase"/>
</dbReference>
<feature type="domain" description="PAC" evidence="3">
    <location>
        <begin position="260"/>
        <end position="311"/>
    </location>
</feature>
<name>A0ABN0V907_9ACTN</name>
<evidence type="ECO:0000256" key="1">
    <source>
        <dbReference type="SAM" id="Phobius"/>
    </source>
</evidence>
<dbReference type="Gene3D" id="3.20.20.450">
    <property type="entry name" value="EAL domain"/>
    <property type="match status" value="1"/>
</dbReference>
<feature type="domain" description="PAS" evidence="2">
    <location>
        <begin position="186"/>
        <end position="256"/>
    </location>
</feature>
<dbReference type="CDD" id="cd00130">
    <property type="entry name" value="PAS"/>
    <property type="match status" value="1"/>
</dbReference>
<protein>
    <submittedName>
        <fullName evidence="6">EAL domain-containing protein</fullName>
    </submittedName>
</protein>
<dbReference type="InterPro" id="IPR001633">
    <property type="entry name" value="EAL_dom"/>
</dbReference>
<organism evidence="6 7">
    <name type="scientific">Cryptosporangium japonicum</name>
    <dbReference type="NCBI Taxonomy" id="80872"/>
    <lineage>
        <taxon>Bacteria</taxon>
        <taxon>Bacillati</taxon>
        <taxon>Actinomycetota</taxon>
        <taxon>Actinomycetes</taxon>
        <taxon>Cryptosporangiales</taxon>
        <taxon>Cryptosporangiaceae</taxon>
        <taxon>Cryptosporangium</taxon>
    </lineage>
</organism>
<dbReference type="Gene3D" id="3.30.70.270">
    <property type="match status" value="1"/>
</dbReference>
<feature type="transmembrane region" description="Helical" evidence="1">
    <location>
        <begin position="71"/>
        <end position="95"/>
    </location>
</feature>
<dbReference type="SUPFAM" id="SSF141868">
    <property type="entry name" value="EAL domain-like"/>
    <property type="match status" value="1"/>
</dbReference>
<dbReference type="SMART" id="SM00091">
    <property type="entry name" value="PAS"/>
    <property type="match status" value="1"/>
</dbReference>
<dbReference type="InterPro" id="IPR035965">
    <property type="entry name" value="PAS-like_dom_sf"/>
</dbReference>
<evidence type="ECO:0000259" key="3">
    <source>
        <dbReference type="PROSITE" id="PS50113"/>
    </source>
</evidence>
<feature type="domain" description="EAL" evidence="4">
    <location>
        <begin position="500"/>
        <end position="756"/>
    </location>
</feature>
<reference evidence="6 7" key="1">
    <citation type="journal article" date="2019" name="Int. J. Syst. Evol. Microbiol.">
        <title>The Global Catalogue of Microorganisms (GCM) 10K type strain sequencing project: providing services to taxonomists for standard genome sequencing and annotation.</title>
        <authorList>
            <consortium name="The Broad Institute Genomics Platform"/>
            <consortium name="The Broad Institute Genome Sequencing Center for Infectious Disease"/>
            <person name="Wu L."/>
            <person name="Ma J."/>
        </authorList>
    </citation>
    <scope>NUCLEOTIDE SEQUENCE [LARGE SCALE GENOMIC DNA]</scope>
    <source>
        <strain evidence="6 7">JCM 10425</strain>
    </source>
</reference>
<keyword evidence="1" id="KW-1133">Transmembrane helix</keyword>
<feature type="domain" description="GGDEF" evidence="5">
    <location>
        <begin position="351"/>
        <end position="483"/>
    </location>
</feature>
<dbReference type="NCBIfam" id="TIGR00229">
    <property type="entry name" value="sensory_box"/>
    <property type="match status" value="1"/>
</dbReference>
<dbReference type="Proteomes" id="UP001500967">
    <property type="component" value="Unassembled WGS sequence"/>
</dbReference>
<evidence type="ECO:0000313" key="6">
    <source>
        <dbReference type="EMBL" id="GAA0281684.1"/>
    </source>
</evidence>
<gene>
    <name evidence="6" type="ORF">GCM10009539_81950</name>
</gene>
<evidence type="ECO:0000259" key="2">
    <source>
        <dbReference type="PROSITE" id="PS50112"/>
    </source>
</evidence>
<evidence type="ECO:0000259" key="5">
    <source>
        <dbReference type="PROSITE" id="PS50887"/>
    </source>
</evidence>
<dbReference type="SMART" id="SM00052">
    <property type="entry name" value="EAL"/>
    <property type="match status" value="1"/>
</dbReference>
<dbReference type="RefSeq" id="WP_344654362.1">
    <property type="nucleotide sequence ID" value="NZ_BAAAGX010000046.1"/>
</dbReference>
<dbReference type="CDD" id="cd01948">
    <property type="entry name" value="EAL"/>
    <property type="match status" value="1"/>
</dbReference>
<proteinExistence type="predicted"/>
<dbReference type="EMBL" id="BAAAGX010000046">
    <property type="protein sequence ID" value="GAA0281684.1"/>
    <property type="molecule type" value="Genomic_DNA"/>
</dbReference>
<dbReference type="PROSITE" id="PS50113">
    <property type="entry name" value="PAC"/>
    <property type="match status" value="1"/>
</dbReference>
<dbReference type="Pfam" id="PF00990">
    <property type="entry name" value="GGDEF"/>
    <property type="match status" value="1"/>
</dbReference>
<dbReference type="SUPFAM" id="SSF55073">
    <property type="entry name" value="Nucleotide cyclase"/>
    <property type="match status" value="1"/>
</dbReference>
<dbReference type="InterPro" id="IPR052155">
    <property type="entry name" value="Biofilm_reg_signaling"/>
</dbReference>
<evidence type="ECO:0000313" key="7">
    <source>
        <dbReference type="Proteomes" id="UP001500967"/>
    </source>
</evidence>
<dbReference type="PROSITE" id="PS50112">
    <property type="entry name" value="PAS"/>
    <property type="match status" value="1"/>
</dbReference>
<dbReference type="InterPro" id="IPR000160">
    <property type="entry name" value="GGDEF_dom"/>
</dbReference>
<accession>A0ABN0V907</accession>
<comment type="caution">
    <text evidence="6">The sequence shown here is derived from an EMBL/GenBank/DDBJ whole genome shotgun (WGS) entry which is preliminary data.</text>
</comment>
<evidence type="ECO:0000259" key="4">
    <source>
        <dbReference type="PROSITE" id="PS50883"/>
    </source>
</evidence>
<dbReference type="Pfam" id="PF00563">
    <property type="entry name" value="EAL"/>
    <property type="match status" value="1"/>
</dbReference>
<dbReference type="Pfam" id="PF08448">
    <property type="entry name" value="PAS_4"/>
    <property type="match status" value="1"/>
</dbReference>
<keyword evidence="1" id="KW-0472">Membrane</keyword>
<dbReference type="InterPro" id="IPR013656">
    <property type="entry name" value="PAS_4"/>
</dbReference>
<dbReference type="PANTHER" id="PTHR44757:SF2">
    <property type="entry name" value="BIOFILM ARCHITECTURE MAINTENANCE PROTEIN MBAA"/>
    <property type="match status" value="1"/>
</dbReference>
<sequence length="758" mass="82439">MTSRRAQFRRELSEIVVLASIVAVVNELGWYGGHPTPVLLALTAPLLLSNLTSVQRWLSGGDLRRRVGMRMFLHMVVFFGVGAFITGWGPVMMIGEIMAATLHMRWSGARVWRPAVVYSCVATALGALAIRLGLVADYFGAPQSDVLCALILLVVVLAIRVYGTALEQREQNERALSGSQAAARRSERWFRALVQNTSDVITVVDSANLFTYVSEAAELRLGHRPADLLGGPADAIVDPVDREPFVAFLDGVVRRPSADHRAELRLWHADGTQRWHELTAHNLLDDPEIAGVVLNCRDVHERRAYHDLLEFDASHDALTGLANRVELNRALDEALLLRAATMAAAGDEGAPTVAVLLIDLDGFKPVNDTYGHECGDALLVTVARLLERNVLGVDTVARIGGDEFVVVLGGITRESDAVAVAERMLRALRAPLRLPQAEVRVGASIGIALADDEAGAVELIRRADHAMYRAKREGRNRWSSYTTGYGPGAPDGRTEAEIAAAALEDDLRVALATGRGLSVVYQPIVLLEDRSLWGFEALMRWTHPTRGPVSPAEFVPIAERTGIIHELGRWVLGHACRQVAEWQQSVPDDKRFSVSVNLSARDLDQPRVVDIVLETIATAGLDAEHLVLEVTESALVDPDLAIPALSRLSEAGIRIAIDDFGTGYSSLQYLTQMPVDILKLDRSFVSRLDGTPQRAAIAEAVVRLSQTLHLGTVAEGVETEEQAAELVALGYRKGQGYLFSKPLGADEVAAKLITISSH</sequence>
<feature type="transmembrane region" description="Helical" evidence="1">
    <location>
        <begin position="115"/>
        <end position="134"/>
    </location>
</feature>
<keyword evidence="7" id="KW-1185">Reference proteome</keyword>
<dbReference type="CDD" id="cd01949">
    <property type="entry name" value="GGDEF"/>
    <property type="match status" value="1"/>
</dbReference>
<dbReference type="InterPro" id="IPR000700">
    <property type="entry name" value="PAS-assoc_C"/>
</dbReference>